<accession>G0R369</accession>
<protein>
    <recommendedName>
        <fullName evidence="1">HTH OST-type domain-containing protein</fullName>
    </recommendedName>
</protein>
<name>G0R369_ICHMU</name>
<dbReference type="RefSeq" id="XP_004027437.1">
    <property type="nucleotide sequence ID" value="XM_004027388.1"/>
</dbReference>
<dbReference type="STRING" id="857967.G0R369"/>
<proteinExistence type="predicted"/>
<dbReference type="AlphaFoldDB" id="G0R369"/>
<evidence type="ECO:0000259" key="1">
    <source>
        <dbReference type="PROSITE" id="PS51644"/>
    </source>
</evidence>
<evidence type="ECO:0000313" key="3">
    <source>
        <dbReference type="Proteomes" id="UP000008983"/>
    </source>
</evidence>
<dbReference type="PROSITE" id="PS51644">
    <property type="entry name" value="HTH_OST"/>
    <property type="match status" value="1"/>
</dbReference>
<dbReference type="InterPro" id="IPR041966">
    <property type="entry name" value="LOTUS-like"/>
</dbReference>
<dbReference type="InterPro" id="IPR025677">
    <property type="entry name" value="OST-HTH-assoc_dom"/>
</dbReference>
<dbReference type="Gene3D" id="3.30.420.610">
    <property type="entry name" value="LOTUS domain-like"/>
    <property type="match status" value="1"/>
</dbReference>
<dbReference type="OrthoDB" id="406045at2759"/>
<dbReference type="Proteomes" id="UP000008983">
    <property type="component" value="Unassembled WGS sequence"/>
</dbReference>
<evidence type="ECO:0000313" key="2">
    <source>
        <dbReference type="EMBL" id="EGR28092.1"/>
    </source>
</evidence>
<keyword evidence="3" id="KW-1185">Reference proteome</keyword>
<dbReference type="GeneID" id="14904174"/>
<feature type="domain" description="HTH OST-type" evidence="1">
    <location>
        <begin position="330"/>
        <end position="402"/>
    </location>
</feature>
<sequence length="483" mass="56505">MEKVIKNLEYKQIIHQTIRKFGDSNPIQYISLHLNQISIEAIIWIIISIRNDEMTPNEKMVLSRIKECYGVKINQLYWNGIMLYISNLADINGDVILNNNGIFNLKLKKVKESTQDYYLIYLKDNIEWVHSDNGPILQEDYKLWKIFIEFIKEFFQENDTSQNMVDNNINKQKHKWTSSVENVHTKSTKKALVRPPRSINKAIPGGRYGCAQLLKCCGSLPLRSCSLGKLSLFVQEAISRGILIYYKTLLIKPANLDFDEVLNIDFLVDSNNNNESCQKIESDQKIYQINKKYNINNYNNNNNINNINNNNTNDRLLYEEKLQKEQHFDKINIIKQTITDILMQNKKGVSLARLPKLIQKSIDFPFDLHELGFPKLKSLLQTIQDIIIENDGTTQAQAILKVMYIILCLIFQYLYKNKSINHPKQNNKFSKTKNLTQKKQINNNNINIQQLLQYLHNKNFFSAKMINLYQIVQFQTVIIKKKA</sequence>
<dbReference type="EMBL" id="GL984293">
    <property type="protein sequence ID" value="EGR28092.1"/>
    <property type="molecule type" value="Genomic_DNA"/>
</dbReference>
<dbReference type="InterPro" id="IPR025605">
    <property type="entry name" value="OST-HTH/LOTUS_dom"/>
</dbReference>
<reference evidence="2 3" key="1">
    <citation type="submission" date="2011-07" db="EMBL/GenBank/DDBJ databases">
        <authorList>
            <person name="Coyne R."/>
            <person name="Brami D."/>
            <person name="Johnson J."/>
            <person name="Hostetler J."/>
            <person name="Hannick L."/>
            <person name="Clark T."/>
            <person name="Cassidy-Hanley D."/>
            <person name="Inman J."/>
        </authorList>
    </citation>
    <scope>NUCLEOTIDE SEQUENCE [LARGE SCALE GENOMIC DNA]</scope>
    <source>
        <strain evidence="2 3">G5</strain>
    </source>
</reference>
<dbReference type="eggNOG" id="ENOG502SDEU">
    <property type="taxonomic scope" value="Eukaryota"/>
</dbReference>
<dbReference type="CDD" id="cd08824">
    <property type="entry name" value="LOTUS"/>
    <property type="match status" value="1"/>
</dbReference>
<dbReference type="Pfam" id="PF14418">
    <property type="entry name" value="OHA"/>
    <property type="match status" value="1"/>
</dbReference>
<dbReference type="InParanoid" id="G0R369"/>
<dbReference type="Pfam" id="PF12872">
    <property type="entry name" value="OST-HTH"/>
    <property type="match status" value="1"/>
</dbReference>
<organism evidence="2 3">
    <name type="scientific">Ichthyophthirius multifiliis</name>
    <name type="common">White spot disease agent</name>
    <name type="synonym">Ich</name>
    <dbReference type="NCBI Taxonomy" id="5932"/>
    <lineage>
        <taxon>Eukaryota</taxon>
        <taxon>Sar</taxon>
        <taxon>Alveolata</taxon>
        <taxon>Ciliophora</taxon>
        <taxon>Intramacronucleata</taxon>
        <taxon>Oligohymenophorea</taxon>
        <taxon>Hymenostomatida</taxon>
        <taxon>Ophryoglenina</taxon>
        <taxon>Ichthyophthirius</taxon>
    </lineage>
</organism>
<gene>
    <name evidence="2" type="ORF">IMG5_183490</name>
</gene>